<keyword evidence="8 10" id="KW-0472">Membrane</keyword>
<evidence type="ECO:0000256" key="2">
    <source>
        <dbReference type="ARBA" id="ARBA00009486"/>
    </source>
</evidence>
<accession>A0A367YA56</accession>
<dbReference type="GO" id="GO:0000030">
    <property type="term" value="F:mannosyltransferase activity"/>
    <property type="evidence" value="ECO:0007669"/>
    <property type="project" value="InterPro"/>
</dbReference>
<evidence type="ECO:0000256" key="1">
    <source>
        <dbReference type="ARBA" id="ARBA00004606"/>
    </source>
</evidence>
<evidence type="ECO:0000313" key="11">
    <source>
        <dbReference type="EMBL" id="RCK62509.1"/>
    </source>
</evidence>
<name>A0A367YA56_9ASCO</name>
<dbReference type="GO" id="GO:0016020">
    <property type="term" value="C:membrane"/>
    <property type="evidence" value="ECO:0007669"/>
    <property type="project" value="UniProtKB-SubCell"/>
</dbReference>
<evidence type="ECO:0000313" key="12">
    <source>
        <dbReference type="Proteomes" id="UP000253472"/>
    </source>
</evidence>
<dbReference type="STRING" id="5486.A0A367YA56"/>
<feature type="transmembrane region" description="Helical" evidence="10">
    <location>
        <begin position="37"/>
        <end position="59"/>
    </location>
</feature>
<dbReference type="AlphaFoldDB" id="A0A367YA56"/>
<evidence type="ECO:0000256" key="4">
    <source>
        <dbReference type="ARBA" id="ARBA00022679"/>
    </source>
</evidence>
<comment type="similarity">
    <text evidence="2">Belongs to the BMT family.</text>
</comment>
<sequence>MVDSDVLYYFIALLISAPVSLFVSWKYKNKDSKTVATFLRGLFVLLNLNIMFFLIGAVLDSSKVNLEETDNFASSVGSRIKSLDYKPMHISGYVFSNKDSDLNFSCDKILYDDDSAIQVSPSIDLNKPNDLKVLRDQLNILRKENPVYNLFFQDDKNEQEKSILEEKWYKFCGSAVWLEKYGVYFMVNRILYTPHKARNHPVISVLSGQVFDKDWQEILDMKFPFSDLTFPTVLPHYIDMGVKQKKEILGAEDPRIILHEYTNNEGVTIQEPLITFNALSQEVDWKRAMHIYRPLHDPKKIIRLSIEGLAPREKEKNWVPFETKDNHIHFIYNFPLRVIKCNLDTGVCQKISGPDFQDESQANAGELRGGTNLLEIPSRHIPKDLRSRKFWFGIARSHIEDCGCVGELYRPHAIIISRSQDSTGDYSMNFVSNLFDFNINPEPWSPGKSTCEDGKLVLVPNSLTYFKDDYLGVTFSEADKANRLVHTTGWLTYIQKILKEAKPTLTDTTRDLERDGILLNQCSTFMSDHYCYASKLSKGWDQVQS</sequence>
<reference evidence="11 12" key="1">
    <citation type="submission" date="2018-06" db="EMBL/GenBank/DDBJ databases">
        <title>Whole genome sequencing of Candida tropicalis (genome annotated by CSBL at Korea University).</title>
        <authorList>
            <person name="Ahn J."/>
        </authorList>
    </citation>
    <scope>NUCLEOTIDE SEQUENCE [LARGE SCALE GENOMIC DNA]</scope>
    <source>
        <strain evidence="11 12">ATCC 20962</strain>
    </source>
</reference>
<keyword evidence="4 11" id="KW-0808">Transferase</keyword>
<evidence type="ECO:0000256" key="9">
    <source>
        <dbReference type="ARBA" id="ARBA00023316"/>
    </source>
</evidence>
<keyword evidence="7 10" id="KW-1133">Transmembrane helix</keyword>
<feature type="transmembrane region" description="Helical" evidence="10">
    <location>
        <begin position="6"/>
        <end position="25"/>
    </location>
</feature>
<comment type="caution">
    <text evidence="11">The sequence shown here is derived from an EMBL/GenBank/DDBJ whole genome shotgun (WGS) entry which is preliminary data.</text>
</comment>
<evidence type="ECO:0000256" key="8">
    <source>
        <dbReference type="ARBA" id="ARBA00023136"/>
    </source>
</evidence>
<dbReference type="Pfam" id="PF12141">
    <property type="entry name" value="BMT"/>
    <property type="match status" value="2"/>
</dbReference>
<protein>
    <submittedName>
        <fullName evidence="11">Beta-mannosyltransferase 3</fullName>
    </submittedName>
</protein>
<evidence type="ECO:0000256" key="10">
    <source>
        <dbReference type="SAM" id="Phobius"/>
    </source>
</evidence>
<dbReference type="GO" id="GO:0071555">
    <property type="term" value="P:cell wall organization"/>
    <property type="evidence" value="ECO:0007669"/>
    <property type="project" value="UniProtKB-KW"/>
</dbReference>
<keyword evidence="3 11" id="KW-0328">Glycosyltransferase</keyword>
<dbReference type="EMBL" id="QLNQ01000025">
    <property type="protein sequence ID" value="RCK62509.1"/>
    <property type="molecule type" value="Genomic_DNA"/>
</dbReference>
<dbReference type="InterPro" id="IPR021988">
    <property type="entry name" value="BMT1"/>
</dbReference>
<keyword evidence="9" id="KW-0961">Cell wall biogenesis/degradation</keyword>
<evidence type="ECO:0000256" key="7">
    <source>
        <dbReference type="ARBA" id="ARBA00022989"/>
    </source>
</evidence>
<organism evidence="11 12">
    <name type="scientific">Candida viswanathii</name>
    <dbReference type="NCBI Taxonomy" id="5486"/>
    <lineage>
        <taxon>Eukaryota</taxon>
        <taxon>Fungi</taxon>
        <taxon>Dikarya</taxon>
        <taxon>Ascomycota</taxon>
        <taxon>Saccharomycotina</taxon>
        <taxon>Pichiomycetes</taxon>
        <taxon>Debaryomycetaceae</taxon>
        <taxon>Candida/Lodderomyces clade</taxon>
        <taxon>Candida</taxon>
    </lineage>
</organism>
<evidence type="ECO:0000256" key="3">
    <source>
        <dbReference type="ARBA" id="ARBA00022676"/>
    </source>
</evidence>
<gene>
    <name evidence="11" type="primary">BMT3_1</name>
    <name evidence="11" type="ORF">Cantr_08863</name>
</gene>
<dbReference type="OrthoDB" id="3631276at2759"/>
<keyword evidence="6" id="KW-0735">Signal-anchor</keyword>
<keyword evidence="5 10" id="KW-0812">Transmembrane</keyword>
<comment type="subcellular location">
    <subcellularLocation>
        <location evidence="1">Membrane</location>
        <topology evidence="1">Single-pass type II membrane protein</topology>
    </subcellularLocation>
</comment>
<proteinExistence type="inferred from homology"/>
<keyword evidence="12" id="KW-1185">Reference proteome</keyword>
<evidence type="ECO:0000256" key="5">
    <source>
        <dbReference type="ARBA" id="ARBA00022692"/>
    </source>
</evidence>
<dbReference type="Proteomes" id="UP000253472">
    <property type="component" value="Unassembled WGS sequence"/>
</dbReference>
<evidence type="ECO:0000256" key="6">
    <source>
        <dbReference type="ARBA" id="ARBA00022968"/>
    </source>
</evidence>